<proteinExistence type="predicted"/>
<evidence type="ECO:0000313" key="1">
    <source>
        <dbReference type="EMBL" id="ADP13728.1"/>
    </source>
</evidence>
<dbReference type="STRING" id="762376.AXYL_00369"/>
<gene>
    <name evidence="1" type="ordered locus">AXYL_00369</name>
</gene>
<dbReference type="KEGG" id="axy:AXYL_00369"/>
<name>E3HTA2_ACHXA</name>
<reference evidence="1 2" key="1">
    <citation type="journal article" date="2011" name="J. Bacteriol.">
        <title>Complete genome sequence of the haloaromatic acid-degrading bacterium Achromobacter xylosoxidans A8.</title>
        <authorList>
            <person name="Strnad H."/>
            <person name="Ridl J."/>
            <person name="Paces J."/>
            <person name="Kolar M."/>
            <person name="Vlcek C."/>
            <person name="Paces V."/>
        </authorList>
    </citation>
    <scope>NUCLEOTIDE SEQUENCE [LARGE SCALE GENOMIC DNA]</scope>
    <source>
        <strain evidence="1 2">A8</strain>
    </source>
</reference>
<organism evidence="1 2">
    <name type="scientific">Achromobacter xylosoxidans (strain A8)</name>
    <dbReference type="NCBI Taxonomy" id="762376"/>
    <lineage>
        <taxon>Bacteria</taxon>
        <taxon>Pseudomonadati</taxon>
        <taxon>Pseudomonadota</taxon>
        <taxon>Betaproteobacteria</taxon>
        <taxon>Burkholderiales</taxon>
        <taxon>Alcaligenaceae</taxon>
        <taxon>Achromobacter</taxon>
    </lineage>
</organism>
<dbReference type="EMBL" id="CP002287">
    <property type="protein sequence ID" value="ADP13728.1"/>
    <property type="molecule type" value="Genomic_DNA"/>
</dbReference>
<sequence length="66" mass="7611">MSIQRRAIRVTENQNFIRHVVVKHCLLLTLTFNRTLPHFLLHGVLLHQTSSLCFFAPIRTGASRCP</sequence>
<dbReference type="HOGENOM" id="CLU_2821182_0_0_4"/>
<evidence type="ECO:0000313" key="2">
    <source>
        <dbReference type="Proteomes" id="UP000006876"/>
    </source>
</evidence>
<dbReference type="Proteomes" id="UP000006876">
    <property type="component" value="Chromosome"/>
</dbReference>
<accession>E3HTA2</accession>
<dbReference type="AlphaFoldDB" id="E3HTA2"/>
<protein>
    <submittedName>
        <fullName evidence="1">Uncharacterized protein</fullName>
    </submittedName>
</protein>